<organism evidence="2 3">
    <name type="scientific">Isosphaera pallida (strain ATCC 43644 / DSM 9630 / IS1B)</name>
    <dbReference type="NCBI Taxonomy" id="575540"/>
    <lineage>
        <taxon>Bacteria</taxon>
        <taxon>Pseudomonadati</taxon>
        <taxon>Planctomycetota</taxon>
        <taxon>Planctomycetia</taxon>
        <taxon>Isosphaerales</taxon>
        <taxon>Isosphaeraceae</taxon>
        <taxon>Isosphaera</taxon>
    </lineage>
</organism>
<dbReference type="EMBL" id="CP002353">
    <property type="protein sequence ID" value="ADV63761.1"/>
    <property type="molecule type" value="Genomic_DNA"/>
</dbReference>
<dbReference type="RefSeq" id="WP_013566049.1">
    <property type="nucleotide sequence ID" value="NC_014962.1"/>
</dbReference>
<evidence type="ECO:0000313" key="2">
    <source>
        <dbReference type="EMBL" id="ADV63761.1"/>
    </source>
</evidence>
<dbReference type="GO" id="GO:0016757">
    <property type="term" value="F:glycosyltransferase activity"/>
    <property type="evidence" value="ECO:0007669"/>
    <property type="project" value="UniProtKB-ARBA"/>
</dbReference>
<dbReference type="OrthoDB" id="9807209at2"/>
<dbReference type="SUPFAM" id="SSF53756">
    <property type="entry name" value="UDP-Glycosyltransferase/glycogen phosphorylase"/>
    <property type="match status" value="1"/>
</dbReference>
<keyword evidence="2" id="KW-0808">Transferase</keyword>
<dbReference type="Pfam" id="PF13439">
    <property type="entry name" value="Glyco_transf_4"/>
    <property type="match status" value="1"/>
</dbReference>
<dbReference type="InterPro" id="IPR028098">
    <property type="entry name" value="Glyco_trans_4-like_N"/>
</dbReference>
<dbReference type="HOGENOM" id="CLU_028014_4_1_0"/>
<dbReference type="KEGG" id="ipa:Isop_3197"/>
<protein>
    <submittedName>
        <fullName evidence="2">Glycosyl transferase group 1</fullName>
    </submittedName>
</protein>
<dbReference type="CDD" id="cd03801">
    <property type="entry name" value="GT4_PimA-like"/>
    <property type="match status" value="1"/>
</dbReference>
<proteinExistence type="predicted"/>
<accession>E8R4G6</accession>
<dbReference type="Pfam" id="PF13692">
    <property type="entry name" value="Glyco_trans_1_4"/>
    <property type="match status" value="1"/>
</dbReference>
<feature type="domain" description="Glycosyltransferase subfamily 4-like N-terminal" evidence="1">
    <location>
        <begin position="21"/>
        <end position="219"/>
    </location>
</feature>
<dbReference type="InParanoid" id="E8R4G6"/>
<dbReference type="PANTHER" id="PTHR12526">
    <property type="entry name" value="GLYCOSYLTRANSFERASE"/>
    <property type="match status" value="1"/>
</dbReference>
<reference key="1">
    <citation type="submission" date="2010-11" db="EMBL/GenBank/DDBJ databases">
        <title>The complete sequence of chromosome of Isophaera pallida ATCC 43644.</title>
        <authorList>
            <consortium name="US DOE Joint Genome Institute (JGI-PGF)"/>
            <person name="Lucas S."/>
            <person name="Copeland A."/>
            <person name="Lapidus A."/>
            <person name="Bruce D."/>
            <person name="Goodwin L."/>
            <person name="Pitluck S."/>
            <person name="Kyrpides N."/>
            <person name="Mavromatis K."/>
            <person name="Pagani I."/>
            <person name="Ivanova N."/>
            <person name="Saunders E."/>
            <person name="Brettin T."/>
            <person name="Detter J.C."/>
            <person name="Han C."/>
            <person name="Tapia R."/>
            <person name="Land M."/>
            <person name="Hauser L."/>
            <person name="Markowitz V."/>
            <person name="Cheng J.-F."/>
            <person name="Hugenholtz P."/>
            <person name="Woyke T."/>
            <person name="Wu D."/>
            <person name="Eisen J.A."/>
        </authorList>
    </citation>
    <scope>NUCLEOTIDE SEQUENCE</scope>
    <source>
        <strain>ATCC 43644</strain>
    </source>
</reference>
<gene>
    <name evidence="2" type="ordered locus">Isop_3197</name>
</gene>
<dbReference type="STRING" id="575540.Isop_3197"/>
<evidence type="ECO:0000259" key="1">
    <source>
        <dbReference type="Pfam" id="PF13439"/>
    </source>
</evidence>
<sequence length="432" mass="48326">MKILFLHKQILFPRDTGGKIRVLNLLVHLGKRHAIDYVCTLRPGEEIHLPAMRDLGLNLETVPAREPRRGSPGFYAQALRNLAASIPYNVARNTDPALRERCADLIARRDYDLVICDTVIMVNHLLNLAVLSDATTRPALILFQHNVESQILKRHAEVAGNPLKRAYMAAQYRRMVRFEAEAGRAFDRVIAVSEADRQTFMNFYGWDHVDAIETSVDLDYFQPWPQPRRRDRVVFVGSMDWMPNQDGVRRFLKTIWPRIRQARPEATFQVVGRRPPLEFTAGFDGRDGVEVVGTVPDVRPYLAEASVAVVPLWVGGGTRLKIYEAMAMATPVVSTTIGAEGLPLTPGHHYLQADDDATFAQAVADLLANPDRAHNLGRIAHTFVASRFGTEPIAAQFEGVCQRTLETQTSSQGVGPPMRVRATISLRKPTLP</sequence>
<dbReference type="Gene3D" id="3.40.50.2000">
    <property type="entry name" value="Glycogen Phosphorylase B"/>
    <property type="match status" value="2"/>
</dbReference>
<evidence type="ECO:0000313" key="3">
    <source>
        <dbReference type="Proteomes" id="UP000008631"/>
    </source>
</evidence>
<dbReference type="PANTHER" id="PTHR12526:SF600">
    <property type="entry name" value="GLYCOSYL TRANSFERASE GROUP 1"/>
    <property type="match status" value="1"/>
</dbReference>
<keyword evidence="3" id="KW-1185">Reference proteome</keyword>
<dbReference type="Proteomes" id="UP000008631">
    <property type="component" value="Chromosome"/>
</dbReference>
<name>E8R4G6_ISOPI</name>
<reference evidence="2 3" key="2">
    <citation type="journal article" date="2011" name="Stand. Genomic Sci.">
        <title>Complete genome sequence of Isosphaera pallida type strain (IS1B).</title>
        <authorList>
            <consortium name="US DOE Joint Genome Institute (JGI-PGF)"/>
            <person name="Goker M."/>
            <person name="Cleland D."/>
            <person name="Saunders E."/>
            <person name="Lapidus A."/>
            <person name="Nolan M."/>
            <person name="Lucas S."/>
            <person name="Hammon N."/>
            <person name="Deshpande S."/>
            <person name="Cheng J.F."/>
            <person name="Tapia R."/>
            <person name="Han C."/>
            <person name="Goodwin L."/>
            <person name="Pitluck S."/>
            <person name="Liolios K."/>
            <person name="Pagani I."/>
            <person name="Ivanova N."/>
            <person name="Mavromatis K."/>
            <person name="Pati A."/>
            <person name="Chen A."/>
            <person name="Palaniappan K."/>
            <person name="Land M."/>
            <person name="Hauser L."/>
            <person name="Chang Y.J."/>
            <person name="Jeffries C.D."/>
            <person name="Detter J.C."/>
            <person name="Beck B."/>
            <person name="Woyke T."/>
            <person name="Bristow J."/>
            <person name="Eisen J.A."/>
            <person name="Markowitz V."/>
            <person name="Hugenholtz P."/>
            <person name="Kyrpides N.C."/>
            <person name="Klenk H.P."/>
        </authorList>
    </citation>
    <scope>NUCLEOTIDE SEQUENCE [LARGE SCALE GENOMIC DNA]</scope>
    <source>
        <strain evidence="3">ATCC 43644 / DSM 9630 / IS1B</strain>
    </source>
</reference>
<dbReference type="eggNOG" id="COG0438">
    <property type="taxonomic scope" value="Bacteria"/>
</dbReference>
<dbReference type="AlphaFoldDB" id="E8R4G6"/>